<evidence type="ECO:0000256" key="2">
    <source>
        <dbReference type="ARBA" id="ARBA00022705"/>
    </source>
</evidence>
<dbReference type="InterPro" id="IPR033136">
    <property type="entry name" value="DNA_ligase_CS"/>
</dbReference>
<dbReference type="Gene3D" id="6.20.10.30">
    <property type="match status" value="1"/>
</dbReference>
<feature type="binding site" evidence="11">
    <location>
        <position position="286"/>
    </location>
    <ligand>
        <name>NAD(+)</name>
        <dbReference type="ChEBI" id="CHEBI:57540"/>
    </ligand>
</feature>
<dbReference type="GO" id="GO:0003911">
    <property type="term" value="F:DNA ligase (NAD+) activity"/>
    <property type="evidence" value="ECO:0007669"/>
    <property type="project" value="UniProtKB-EC"/>
</dbReference>
<dbReference type="NCBIfam" id="NF005932">
    <property type="entry name" value="PRK07956.1"/>
    <property type="match status" value="1"/>
</dbReference>
<feature type="binding site" evidence="11">
    <location>
        <position position="170"/>
    </location>
    <ligand>
        <name>NAD(+)</name>
        <dbReference type="ChEBI" id="CHEBI:57540"/>
    </ligand>
</feature>
<feature type="domain" description="BRCT" evidence="13">
    <location>
        <begin position="590"/>
        <end position="672"/>
    </location>
</feature>
<dbReference type="Pfam" id="PF00533">
    <property type="entry name" value="BRCT"/>
    <property type="match status" value="1"/>
</dbReference>
<dbReference type="Pfam" id="PF12826">
    <property type="entry name" value="HHH_2"/>
    <property type="match status" value="1"/>
</dbReference>
<dbReference type="InterPro" id="IPR013839">
    <property type="entry name" value="DNAligase_adenylation"/>
</dbReference>
<comment type="catalytic activity">
    <reaction evidence="10 11 12">
        <text>NAD(+) + (deoxyribonucleotide)n-3'-hydroxyl + 5'-phospho-(deoxyribonucleotide)m = (deoxyribonucleotide)n+m + AMP + beta-nicotinamide D-nucleotide.</text>
        <dbReference type="EC" id="6.5.1.2"/>
    </reaction>
</comment>
<evidence type="ECO:0000256" key="10">
    <source>
        <dbReference type="ARBA" id="ARBA00034005"/>
    </source>
</evidence>
<keyword evidence="1 11" id="KW-0436">Ligase</keyword>
<keyword evidence="7 11" id="KW-0520">NAD</keyword>
<dbReference type="InterPro" id="IPR013840">
    <property type="entry name" value="DNAligase_N"/>
</dbReference>
<dbReference type="CDD" id="cd17748">
    <property type="entry name" value="BRCT_DNA_ligase_like"/>
    <property type="match status" value="1"/>
</dbReference>
<dbReference type="PIRSF" id="PIRSF001604">
    <property type="entry name" value="LigA"/>
    <property type="match status" value="1"/>
</dbReference>
<feature type="binding site" evidence="11">
    <location>
        <begin position="34"/>
        <end position="38"/>
    </location>
    <ligand>
        <name>NAD(+)</name>
        <dbReference type="ChEBI" id="CHEBI:57540"/>
    </ligand>
</feature>
<accession>A0ABT1WP41</accession>
<keyword evidence="6 11" id="KW-0460">Magnesium</keyword>
<evidence type="ECO:0000313" key="15">
    <source>
        <dbReference type="Proteomes" id="UP001059480"/>
    </source>
</evidence>
<feature type="binding site" evidence="11">
    <location>
        <position position="310"/>
    </location>
    <ligand>
        <name>NAD(+)</name>
        <dbReference type="ChEBI" id="CHEBI:57540"/>
    </ligand>
</feature>
<dbReference type="InterPro" id="IPR012340">
    <property type="entry name" value="NA-bd_OB-fold"/>
</dbReference>
<dbReference type="Gene3D" id="1.10.287.610">
    <property type="entry name" value="Helix hairpin bin"/>
    <property type="match status" value="1"/>
</dbReference>
<evidence type="ECO:0000256" key="12">
    <source>
        <dbReference type="RuleBase" id="RU000618"/>
    </source>
</evidence>
<dbReference type="Pfam" id="PF22745">
    <property type="entry name" value="Nlig-Ia"/>
    <property type="match status" value="1"/>
</dbReference>
<dbReference type="HAMAP" id="MF_01588">
    <property type="entry name" value="DNA_ligase_A"/>
    <property type="match status" value="1"/>
</dbReference>
<proteinExistence type="inferred from homology"/>
<dbReference type="InterPro" id="IPR018239">
    <property type="entry name" value="DNA_ligase_AS"/>
</dbReference>
<dbReference type="InterPro" id="IPR004149">
    <property type="entry name" value="Znf_DNAligase_C4"/>
</dbReference>
<name>A0ABT1WP41_9LACT</name>
<keyword evidence="5 11" id="KW-0862">Zinc</keyword>
<dbReference type="PANTHER" id="PTHR23389">
    <property type="entry name" value="CHROMOSOME TRANSMISSION FIDELITY FACTOR 18"/>
    <property type="match status" value="1"/>
</dbReference>
<dbReference type="Gene3D" id="2.40.50.140">
    <property type="entry name" value="Nucleic acid-binding proteins"/>
    <property type="match status" value="1"/>
</dbReference>
<dbReference type="Proteomes" id="UP001059480">
    <property type="component" value="Unassembled WGS sequence"/>
</dbReference>
<keyword evidence="15" id="KW-1185">Reference proteome</keyword>
<dbReference type="PROSITE" id="PS01055">
    <property type="entry name" value="DNA_LIGASE_N1"/>
    <property type="match status" value="1"/>
</dbReference>
<dbReference type="PROSITE" id="PS01056">
    <property type="entry name" value="DNA_LIGASE_N2"/>
    <property type="match status" value="1"/>
</dbReference>
<dbReference type="Gene3D" id="3.40.50.10190">
    <property type="entry name" value="BRCT domain"/>
    <property type="match status" value="1"/>
</dbReference>
<dbReference type="Pfam" id="PF14520">
    <property type="entry name" value="HHH_5"/>
    <property type="match status" value="1"/>
</dbReference>
<dbReference type="SUPFAM" id="SSF47781">
    <property type="entry name" value="RuvA domain 2-like"/>
    <property type="match status" value="1"/>
</dbReference>
<evidence type="ECO:0000256" key="5">
    <source>
        <dbReference type="ARBA" id="ARBA00022833"/>
    </source>
</evidence>
<comment type="function">
    <text evidence="11">DNA ligase that catalyzes the formation of phosphodiester linkages between 5'-phosphoryl and 3'-hydroxyl groups in double-stranded DNA using NAD as a coenzyme and as the energy source for the reaction. It is essential for DNA replication and repair of damaged DNA.</text>
</comment>
<organism evidence="14 15">
    <name type="scientific">Granulicatella seriolae</name>
    <dbReference type="NCBI Taxonomy" id="2967226"/>
    <lineage>
        <taxon>Bacteria</taxon>
        <taxon>Bacillati</taxon>
        <taxon>Bacillota</taxon>
        <taxon>Bacilli</taxon>
        <taxon>Lactobacillales</taxon>
        <taxon>Carnobacteriaceae</taxon>
        <taxon>Granulicatella</taxon>
    </lineage>
</organism>
<evidence type="ECO:0000256" key="1">
    <source>
        <dbReference type="ARBA" id="ARBA00022598"/>
    </source>
</evidence>
<reference evidence="14" key="1">
    <citation type="submission" date="2022-07" db="EMBL/GenBank/DDBJ databases">
        <authorList>
            <person name="Jung M.-Y."/>
            <person name="Lee M."/>
        </authorList>
    </citation>
    <scope>NUCLEOTIDE SEQUENCE</scope>
    <source>
        <strain evidence="14">S8</strain>
    </source>
</reference>
<dbReference type="SUPFAM" id="SSF50249">
    <property type="entry name" value="Nucleic acid-binding proteins"/>
    <property type="match status" value="1"/>
</dbReference>
<comment type="cofactor">
    <cofactor evidence="11">
        <name>Mg(2+)</name>
        <dbReference type="ChEBI" id="CHEBI:18420"/>
    </cofactor>
    <cofactor evidence="11">
        <name>Mn(2+)</name>
        <dbReference type="ChEBI" id="CHEBI:29035"/>
    </cofactor>
</comment>
<dbReference type="NCBIfam" id="TIGR00575">
    <property type="entry name" value="dnlj"/>
    <property type="match status" value="1"/>
</dbReference>
<dbReference type="InterPro" id="IPR041663">
    <property type="entry name" value="DisA/LigA_HHH"/>
</dbReference>
<comment type="similarity">
    <text evidence="11">Belongs to the NAD-dependent DNA ligase family. LigA subfamily.</text>
</comment>
<dbReference type="InterPro" id="IPR001679">
    <property type="entry name" value="DNA_ligase"/>
</dbReference>
<dbReference type="Pfam" id="PF03120">
    <property type="entry name" value="OB_DNA_ligase"/>
    <property type="match status" value="1"/>
</dbReference>
<dbReference type="SMART" id="SM00292">
    <property type="entry name" value="BRCT"/>
    <property type="match status" value="1"/>
</dbReference>
<dbReference type="PROSITE" id="PS50172">
    <property type="entry name" value="BRCT"/>
    <property type="match status" value="1"/>
</dbReference>
<reference evidence="14" key="2">
    <citation type="journal article" date="2023" name="Curr. Microbiol.">
        <title>Granulicatella seriolae sp. nov., a Novel Facultative Anaerobe Isolated from Yellowtail Marine Fish.</title>
        <authorList>
            <person name="Lee M."/>
            <person name="Choi Y.J."/>
            <person name="Farooq A."/>
            <person name="Jeong J.B."/>
            <person name="Jung M.Y."/>
        </authorList>
    </citation>
    <scope>NUCLEOTIDE SEQUENCE</scope>
    <source>
        <strain evidence="14">S8</strain>
    </source>
</reference>
<evidence type="ECO:0000256" key="6">
    <source>
        <dbReference type="ARBA" id="ARBA00022842"/>
    </source>
</evidence>
<dbReference type="EC" id="6.5.1.2" evidence="11 12"/>
<evidence type="ECO:0000256" key="3">
    <source>
        <dbReference type="ARBA" id="ARBA00022723"/>
    </source>
</evidence>
<dbReference type="InterPro" id="IPR036420">
    <property type="entry name" value="BRCT_dom_sf"/>
</dbReference>
<feature type="binding site" evidence="11">
    <location>
        <position position="136"/>
    </location>
    <ligand>
        <name>NAD(+)</name>
        <dbReference type="ChEBI" id="CHEBI:57540"/>
    </ligand>
</feature>
<keyword evidence="8 11" id="KW-0234">DNA repair</keyword>
<keyword evidence="4 11" id="KW-0227">DNA damage</keyword>
<feature type="binding site" evidence="11">
    <location>
        <position position="422"/>
    </location>
    <ligand>
        <name>Zn(2+)</name>
        <dbReference type="ChEBI" id="CHEBI:29105"/>
    </ligand>
</feature>
<comment type="caution">
    <text evidence="14">The sequence shown here is derived from an EMBL/GenBank/DDBJ whole genome shotgun (WGS) entry which is preliminary data.</text>
</comment>
<evidence type="ECO:0000313" key="14">
    <source>
        <dbReference type="EMBL" id="MCQ9210313.1"/>
    </source>
</evidence>
<feature type="binding site" evidence="11">
    <location>
        <begin position="83"/>
        <end position="84"/>
    </location>
    <ligand>
        <name>NAD(+)</name>
        <dbReference type="ChEBI" id="CHEBI:57540"/>
    </ligand>
</feature>
<dbReference type="InterPro" id="IPR010994">
    <property type="entry name" value="RuvA_2-like"/>
</dbReference>
<dbReference type="Pfam" id="PF01653">
    <property type="entry name" value="DNA_ligase_aden"/>
    <property type="match status" value="1"/>
</dbReference>
<feature type="binding site" evidence="11">
    <location>
        <position position="407"/>
    </location>
    <ligand>
        <name>Zn(2+)</name>
        <dbReference type="ChEBI" id="CHEBI:29105"/>
    </ligand>
</feature>
<dbReference type="CDD" id="cd00114">
    <property type="entry name" value="LIGANc"/>
    <property type="match status" value="1"/>
</dbReference>
<keyword evidence="3 11" id="KW-0479">Metal-binding</keyword>
<dbReference type="SMART" id="SM00532">
    <property type="entry name" value="LIGANc"/>
    <property type="match status" value="1"/>
</dbReference>
<gene>
    <name evidence="11 14" type="primary">ligA</name>
    <name evidence="14" type="ORF">NPA36_07090</name>
</gene>
<dbReference type="EMBL" id="JANHNZ010000006">
    <property type="protein sequence ID" value="MCQ9210313.1"/>
    <property type="molecule type" value="Genomic_DNA"/>
</dbReference>
<keyword evidence="9 11" id="KW-0464">Manganese</keyword>
<reference evidence="14" key="3">
    <citation type="journal article" date="2023" name="Microbiol. Resour. Announc.">
        <title>Draft Genome Sequence of Granulicatella sp. Strain S8, Isolated from a Marine Fish, Seriola quinqueradiata.</title>
        <authorList>
            <person name="Lee M."/>
            <person name="Farooq A."/>
            <person name="Jeong J.B."/>
            <person name="Jung M.Y."/>
        </authorList>
    </citation>
    <scope>NUCLEOTIDE SEQUENCE</scope>
    <source>
        <strain evidence="14">S8</strain>
    </source>
</reference>
<evidence type="ECO:0000256" key="4">
    <source>
        <dbReference type="ARBA" id="ARBA00022763"/>
    </source>
</evidence>
<feature type="binding site" evidence="11">
    <location>
        <position position="113"/>
    </location>
    <ligand>
        <name>NAD(+)</name>
        <dbReference type="ChEBI" id="CHEBI:57540"/>
    </ligand>
</feature>
<feature type="binding site" evidence="11">
    <location>
        <position position="427"/>
    </location>
    <ligand>
        <name>Zn(2+)</name>
        <dbReference type="ChEBI" id="CHEBI:29105"/>
    </ligand>
</feature>
<dbReference type="InterPro" id="IPR001357">
    <property type="entry name" value="BRCT_dom"/>
</dbReference>
<dbReference type="Gene3D" id="1.10.150.20">
    <property type="entry name" value="5' to 3' exonuclease, C-terminal subdomain"/>
    <property type="match status" value="2"/>
</dbReference>
<dbReference type="Pfam" id="PF03119">
    <property type="entry name" value="DNA_ligase_ZBD"/>
    <property type="match status" value="1"/>
</dbReference>
<feature type="binding site" evidence="11">
    <location>
        <position position="404"/>
    </location>
    <ligand>
        <name>Zn(2+)</name>
        <dbReference type="ChEBI" id="CHEBI:29105"/>
    </ligand>
</feature>
<feature type="active site" description="N6-AMP-lysine intermediate" evidence="11">
    <location>
        <position position="115"/>
    </location>
</feature>
<evidence type="ECO:0000256" key="11">
    <source>
        <dbReference type="HAMAP-Rule" id="MF_01588"/>
    </source>
</evidence>
<dbReference type="SUPFAM" id="SSF52113">
    <property type="entry name" value="BRCT domain"/>
    <property type="match status" value="1"/>
</dbReference>
<dbReference type="PANTHER" id="PTHR23389:SF9">
    <property type="entry name" value="DNA LIGASE"/>
    <property type="match status" value="1"/>
</dbReference>
<evidence type="ECO:0000256" key="9">
    <source>
        <dbReference type="ARBA" id="ARBA00023211"/>
    </source>
</evidence>
<sequence>MTEHEAKLAIDKLRQELDANSYAYYVKDSPLISDSDYDKLYQELLQLEADFPSLVTADSPSQRVGGMILSGFEKVVHQVPMLSLSNAFNKNDLLSFDQRLRKLTEQDLNYVCELKIDGLSISLQYEDGILVRGATRGDGTIGEDITQNIKTVKSIPLKLQEPISLEVRGECFMPKQSFIALNMSREQEGQEVFANPRNAAAGSLRQLNSAITASRNLDAYLYSTADAKSFAANSQEELLERMTQLGFRTNNLRRICGTIDEVWSFIEEMTLERNQLPYEIDGIVVKVNQFSAQEEIGFTVKAPKWAIAYKFPAEEAQTIIRDIEWTVGRTGVVTPTAIMDPVQLAGTIVRRASLHNVDLIRQRDIRLLDTVVVHKAGDIIPEVTRVILEERPLDSQPYPIPQTCPTCHSNLVHLEEEVALRCINPKCPALLKEGLTHFVSRDAMNMTGIGVRIIDQLFEKHLIEDVADLYRLTLDQLLTMDKVKEKSASKMLQAIEKSKENSLERLLTGLGIRHVGTKAALQLAQNFKTLANLMQASLEDLLQIDGLGTVIADSVQTYFSLEPVQEMMQELQDAGVNTIYLGLSLDEIESVDSIWQDKTVVLTGTLDNYSRSDLKKMIESQGGKVTGSVSKKTDLVVAGEAAGSKLDKALELGIPVWYQDDLDQAMEGKENE</sequence>
<keyword evidence="2 11" id="KW-0235">DNA replication</keyword>
<evidence type="ECO:0000256" key="7">
    <source>
        <dbReference type="ARBA" id="ARBA00023027"/>
    </source>
</evidence>
<dbReference type="InterPro" id="IPR004150">
    <property type="entry name" value="NAD_DNA_ligase_OB"/>
</dbReference>
<dbReference type="SUPFAM" id="SSF56091">
    <property type="entry name" value="DNA ligase/mRNA capping enzyme, catalytic domain"/>
    <property type="match status" value="1"/>
</dbReference>
<protein>
    <recommendedName>
        <fullName evidence="11 12">DNA ligase</fullName>
        <ecNumber evidence="11 12">6.5.1.2</ecNumber>
    </recommendedName>
    <alternativeName>
        <fullName evidence="11">Polydeoxyribonucleotide synthase [NAD(+)]</fullName>
    </alternativeName>
</protein>
<evidence type="ECO:0000256" key="8">
    <source>
        <dbReference type="ARBA" id="ARBA00023204"/>
    </source>
</evidence>
<dbReference type="Gene3D" id="3.30.470.30">
    <property type="entry name" value="DNA ligase/mRNA capping enzyme"/>
    <property type="match status" value="1"/>
</dbReference>
<evidence type="ECO:0000259" key="13">
    <source>
        <dbReference type="PROSITE" id="PS50172"/>
    </source>
</evidence>